<dbReference type="EMBL" id="PDGH01000020">
    <property type="protein sequence ID" value="POB49965.1"/>
    <property type="molecule type" value="Genomic_DNA"/>
</dbReference>
<protein>
    <submittedName>
        <fullName evidence="1">Uncharacterized protein</fullName>
    </submittedName>
</protein>
<accession>A0A2S3R8G2</accession>
<dbReference type="RefSeq" id="WP_103199664.1">
    <property type="nucleotide sequence ID" value="NZ_PDGH01000020.1"/>
</dbReference>
<name>A0A2S3R8G2_VIBVL</name>
<organism evidence="1 2">
    <name type="scientific">Vibrio vulnificus</name>
    <dbReference type="NCBI Taxonomy" id="672"/>
    <lineage>
        <taxon>Bacteria</taxon>
        <taxon>Pseudomonadati</taxon>
        <taxon>Pseudomonadota</taxon>
        <taxon>Gammaproteobacteria</taxon>
        <taxon>Vibrionales</taxon>
        <taxon>Vibrionaceae</taxon>
        <taxon>Vibrio</taxon>
    </lineage>
</organism>
<proteinExistence type="predicted"/>
<dbReference type="CDD" id="cd17493">
    <property type="entry name" value="toxin_TenpN"/>
    <property type="match status" value="1"/>
</dbReference>
<evidence type="ECO:0000313" key="1">
    <source>
        <dbReference type="EMBL" id="POB49965.1"/>
    </source>
</evidence>
<evidence type="ECO:0000313" key="2">
    <source>
        <dbReference type="Proteomes" id="UP000237466"/>
    </source>
</evidence>
<sequence length="179" mass="20347">MDLYAENPPIGGFFVSEELSLQFKKLSTDFVSKTQGLAEVLEDKGRGYCVAEVEYKGLHFAVPLRTNLRHKDGKAIKIGGAPTAFITDKVNDPVRGLCYRGLDYEKALLMADKSADLADNYPLDDNFQKTMLNDNEYKIGKEFIRFVDSYIRANKRNLPFKDSFFRSTLQNYHAELGIE</sequence>
<gene>
    <name evidence="1" type="ORF">CRN52_01410</name>
</gene>
<dbReference type="AlphaFoldDB" id="A0A2S3R8G2"/>
<dbReference type="Proteomes" id="UP000237466">
    <property type="component" value="Unassembled WGS sequence"/>
</dbReference>
<dbReference type="InterPro" id="IPR049929">
    <property type="entry name" value="TenpN-like"/>
</dbReference>
<comment type="caution">
    <text evidence="1">The sequence shown here is derived from an EMBL/GenBank/DDBJ whole genome shotgun (WGS) entry which is preliminary data.</text>
</comment>
<reference evidence="1 2" key="1">
    <citation type="journal article" date="2018" name="Front. Microbiol.">
        <title>Phylogeny of Vibrio vulnificus from the Analysis of the Core-Genome: Implications for Intra-Species Taxonomy.</title>
        <authorList>
            <person name="Roig F.J."/>
            <person name="Gonzalez-Candelas F."/>
            <person name="Sanjuan E."/>
            <person name="Fouz B."/>
            <person name="Feil E.J."/>
            <person name="Llorens C."/>
            <person name="Baker-Austin C."/>
            <person name="Oliver J.D."/>
            <person name="Danin-Poleg Y."/>
            <person name="Gibas C.J."/>
            <person name="Kashi Y."/>
            <person name="Gulig P.A."/>
            <person name="Morrison S.S."/>
            <person name="Amaro C."/>
        </authorList>
    </citation>
    <scope>NUCLEOTIDE SEQUENCE [LARGE SCALE GENOMIC DNA]</scope>
    <source>
        <strain evidence="1 2">CECT4608</strain>
    </source>
</reference>